<keyword evidence="3" id="KW-0249">Electron transport</keyword>
<dbReference type="PANTHER" id="PTHR45663:SF11">
    <property type="entry name" value="GEO12009P1"/>
    <property type="match status" value="1"/>
</dbReference>
<dbReference type="RefSeq" id="WP_059147430.1">
    <property type="nucleotide sequence ID" value="NZ_LLZJ01000388.1"/>
</dbReference>
<dbReference type="GO" id="GO:0015035">
    <property type="term" value="F:protein-disulfide reductase activity"/>
    <property type="evidence" value="ECO:0007669"/>
    <property type="project" value="UniProtKB-UniRule"/>
</dbReference>
<keyword evidence="2" id="KW-0813">Transport</keyword>
<reference evidence="9" key="1">
    <citation type="submission" date="2015-10" db="EMBL/GenBank/DDBJ databases">
        <authorList>
            <person name="Ju K.-S."/>
            <person name="Doroghazi J.R."/>
            <person name="Metcalf W.W."/>
        </authorList>
    </citation>
    <scope>NUCLEOTIDE SEQUENCE [LARGE SCALE GENOMIC DNA]</scope>
    <source>
        <strain evidence="9">NRRL F-8817</strain>
    </source>
</reference>
<dbReference type="PROSITE" id="PS51352">
    <property type="entry name" value="THIOREDOXIN_2"/>
    <property type="match status" value="1"/>
</dbReference>
<dbReference type="GO" id="GO:0005737">
    <property type="term" value="C:cytoplasm"/>
    <property type="evidence" value="ECO:0007669"/>
    <property type="project" value="TreeGrafter"/>
</dbReference>
<dbReference type="OrthoDB" id="9790390at2"/>
<evidence type="ECO:0000313" key="9">
    <source>
        <dbReference type="Proteomes" id="UP000053413"/>
    </source>
</evidence>
<protein>
    <recommendedName>
        <fullName evidence="6">Thioredoxin</fullName>
    </recommendedName>
</protein>
<dbReference type="PROSITE" id="PS00194">
    <property type="entry name" value="THIOREDOXIN_1"/>
    <property type="match status" value="1"/>
</dbReference>
<evidence type="ECO:0000256" key="4">
    <source>
        <dbReference type="ARBA" id="ARBA00023157"/>
    </source>
</evidence>
<dbReference type="Proteomes" id="UP000053413">
    <property type="component" value="Unassembled WGS sequence"/>
</dbReference>
<sequence>MPSPTIKARTIKCPTCGRANKIPAAAEGAPRCGNCKSPLPWIVDADEHDFAEVAEKATPLVVVDLWATWCGPCRMVSPALEQVATELAGKVKLVKVDIDRNPHLAQRFEVQAVPTLLILDKGEPVARRAGAAPAGTLRSWVEQVTAGRRDSKRG</sequence>
<comment type="caution">
    <text evidence="8">The sequence shown here is derived from an EMBL/GenBank/DDBJ whole genome shotgun (WGS) entry which is preliminary data.</text>
</comment>
<dbReference type="AlphaFoldDB" id="A0A0X3VR36"/>
<evidence type="ECO:0000256" key="6">
    <source>
        <dbReference type="NCBIfam" id="TIGR01068"/>
    </source>
</evidence>
<comment type="similarity">
    <text evidence="1">Belongs to the thioredoxin family.</text>
</comment>
<dbReference type="GeneID" id="97429976"/>
<evidence type="ECO:0000256" key="1">
    <source>
        <dbReference type="ARBA" id="ARBA00008987"/>
    </source>
</evidence>
<dbReference type="InterPro" id="IPR013766">
    <property type="entry name" value="Thioredoxin_domain"/>
</dbReference>
<accession>A0A0X3VR36</accession>
<dbReference type="SUPFAM" id="SSF52833">
    <property type="entry name" value="Thioredoxin-like"/>
    <property type="match status" value="1"/>
</dbReference>
<dbReference type="NCBIfam" id="TIGR01068">
    <property type="entry name" value="thioredoxin"/>
    <property type="match status" value="1"/>
</dbReference>
<dbReference type="PRINTS" id="PR00421">
    <property type="entry name" value="THIOREDOXIN"/>
</dbReference>
<evidence type="ECO:0000313" key="8">
    <source>
        <dbReference type="EMBL" id="KUL47223.1"/>
    </source>
</evidence>
<gene>
    <name evidence="8" type="ORF">ADL28_32860</name>
</gene>
<evidence type="ECO:0000256" key="2">
    <source>
        <dbReference type="ARBA" id="ARBA00022448"/>
    </source>
</evidence>
<organism evidence="8 9">
    <name type="scientific">Streptomyces violaceusniger</name>
    <dbReference type="NCBI Taxonomy" id="68280"/>
    <lineage>
        <taxon>Bacteria</taxon>
        <taxon>Bacillati</taxon>
        <taxon>Actinomycetota</taxon>
        <taxon>Actinomycetes</taxon>
        <taxon>Kitasatosporales</taxon>
        <taxon>Streptomycetaceae</taxon>
        <taxon>Streptomyces</taxon>
        <taxon>Streptomyces violaceusniger group</taxon>
    </lineage>
</organism>
<feature type="domain" description="Thioredoxin" evidence="7">
    <location>
        <begin position="16"/>
        <end position="146"/>
    </location>
</feature>
<dbReference type="FunFam" id="3.40.30.10:FF:000001">
    <property type="entry name" value="Thioredoxin"/>
    <property type="match status" value="1"/>
</dbReference>
<keyword evidence="5" id="KW-0676">Redox-active center</keyword>
<evidence type="ECO:0000256" key="5">
    <source>
        <dbReference type="ARBA" id="ARBA00023284"/>
    </source>
</evidence>
<dbReference type="InterPro" id="IPR005746">
    <property type="entry name" value="Thioredoxin"/>
</dbReference>
<dbReference type="CDD" id="cd02947">
    <property type="entry name" value="TRX_family"/>
    <property type="match status" value="1"/>
</dbReference>
<dbReference type="InterPro" id="IPR017937">
    <property type="entry name" value="Thioredoxin_CS"/>
</dbReference>
<dbReference type="PANTHER" id="PTHR45663">
    <property type="entry name" value="GEO12009P1"/>
    <property type="match status" value="1"/>
</dbReference>
<evidence type="ECO:0000256" key="3">
    <source>
        <dbReference type="ARBA" id="ARBA00022982"/>
    </source>
</evidence>
<dbReference type="Gene3D" id="2.30.30.380">
    <property type="entry name" value="Zn-finger domain of Sec23/24"/>
    <property type="match status" value="1"/>
</dbReference>
<dbReference type="EMBL" id="LLZJ01000388">
    <property type="protein sequence ID" value="KUL47223.1"/>
    <property type="molecule type" value="Genomic_DNA"/>
</dbReference>
<proteinExistence type="inferred from homology"/>
<keyword evidence="4" id="KW-1015">Disulfide bond</keyword>
<dbReference type="Gene3D" id="3.40.30.10">
    <property type="entry name" value="Glutaredoxin"/>
    <property type="match status" value="1"/>
</dbReference>
<dbReference type="InterPro" id="IPR036249">
    <property type="entry name" value="Thioredoxin-like_sf"/>
</dbReference>
<evidence type="ECO:0000259" key="7">
    <source>
        <dbReference type="PROSITE" id="PS51352"/>
    </source>
</evidence>
<name>A0A0X3VR36_STRVO</name>
<dbReference type="Pfam" id="PF00085">
    <property type="entry name" value="Thioredoxin"/>
    <property type="match status" value="1"/>
</dbReference>